<evidence type="ECO:0000256" key="3">
    <source>
        <dbReference type="ARBA" id="ARBA00022516"/>
    </source>
</evidence>
<evidence type="ECO:0000256" key="7">
    <source>
        <dbReference type="ARBA" id="ARBA00023267"/>
    </source>
</evidence>
<organism evidence="10 11">
    <name type="scientific">Lachnospira eligens</name>
    <dbReference type="NCBI Taxonomy" id="39485"/>
    <lineage>
        <taxon>Bacteria</taxon>
        <taxon>Bacillati</taxon>
        <taxon>Bacillota</taxon>
        <taxon>Clostridia</taxon>
        <taxon>Lachnospirales</taxon>
        <taxon>Lachnospiraceae</taxon>
        <taxon>Lachnospira</taxon>
    </lineage>
</organism>
<dbReference type="CDD" id="cd06850">
    <property type="entry name" value="biotinyl_domain"/>
    <property type="match status" value="1"/>
</dbReference>
<dbReference type="FunFam" id="2.40.50.100:FF:000003">
    <property type="entry name" value="Acetyl-CoA carboxylase biotin carboxyl carrier protein"/>
    <property type="match status" value="1"/>
</dbReference>
<keyword evidence="5 8" id="KW-0443">Lipid metabolism</keyword>
<dbReference type="OrthoDB" id="9811735at2"/>
<dbReference type="EMBL" id="CZBU01000004">
    <property type="protein sequence ID" value="CUQ78062.1"/>
    <property type="molecule type" value="Genomic_DNA"/>
</dbReference>
<dbReference type="Pfam" id="PF00364">
    <property type="entry name" value="Biotin_lipoyl"/>
    <property type="match status" value="1"/>
</dbReference>
<gene>
    <name evidence="10" type="primary">accB</name>
    <name evidence="10" type="ORF">ERS852490_01881</name>
</gene>
<sequence>MDINDIYRIIDKFDASGCSELNLEMNGVCLGLKKTMHEAKCDVPVKKDNVRINTEQEQTVTTIQDVQPQSDEHIKEIKAPLVGTFYTAAGPDEEPFVKPGQSVHAGDVIGIIEAMKLMNEVTADCDGTVKEVAAENGTMVEYGQPLVILN</sequence>
<dbReference type="GO" id="GO:0003989">
    <property type="term" value="F:acetyl-CoA carboxylase activity"/>
    <property type="evidence" value="ECO:0007669"/>
    <property type="project" value="InterPro"/>
</dbReference>
<dbReference type="InterPro" id="IPR001882">
    <property type="entry name" value="Biotin_BS"/>
</dbReference>
<reference evidence="10 11" key="1">
    <citation type="submission" date="2015-09" db="EMBL/GenBank/DDBJ databases">
        <authorList>
            <consortium name="Pathogen Informatics"/>
        </authorList>
    </citation>
    <scope>NUCLEOTIDE SEQUENCE [LARGE SCALE GENOMIC DNA]</scope>
    <source>
        <strain evidence="10 11">2789STDY5834875</strain>
    </source>
</reference>
<comment type="pathway">
    <text evidence="1 8">Lipid metabolism; fatty acid biosynthesis.</text>
</comment>
<dbReference type="AlphaFoldDB" id="A0A174YWH9"/>
<dbReference type="PRINTS" id="PR01071">
    <property type="entry name" value="ACOABIOTINCC"/>
</dbReference>
<keyword evidence="3 8" id="KW-0444">Lipid biosynthesis</keyword>
<evidence type="ECO:0000256" key="6">
    <source>
        <dbReference type="ARBA" id="ARBA00023160"/>
    </source>
</evidence>
<dbReference type="GO" id="GO:0006633">
    <property type="term" value="P:fatty acid biosynthetic process"/>
    <property type="evidence" value="ECO:0007669"/>
    <property type="project" value="UniProtKB-UniPathway"/>
</dbReference>
<dbReference type="PANTHER" id="PTHR45266:SF3">
    <property type="entry name" value="OXALOACETATE DECARBOXYLASE ALPHA CHAIN"/>
    <property type="match status" value="1"/>
</dbReference>
<evidence type="ECO:0000313" key="10">
    <source>
        <dbReference type="EMBL" id="CUQ78062.1"/>
    </source>
</evidence>
<evidence type="ECO:0000256" key="5">
    <source>
        <dbReference type="ARBA" id="ARBA00023098"/>
    </source>
</evidence>
<comment type="function">
    <text evidence="8">This protein is a component of the acetyl coenzyme A carboxylase complex; first, biotin carboxylase catalyzes the carboxylation of the carrier protein and then the transcarboxylase transfers the carboxyl group to form malonyl-CoA.</text>
</comment>
<dbReference type="Proteomes" id="UP000095621">
    <property type="component" value="Unassembled WGS sequence"/>
</dbReference>
<dbReference type="InterPro" id="IPR000089">
    <property type="entry name" value="Biotin_lipoyl"/>
</dbReference>
<proteinExistence type="predicted"/>
<dbReference type="InterPro" id="IPR001249">
    <property type="entry name" value="AcCoA_biotinCC"/>
</dbReference>
<dbReference type="InterPro" id="IPR050709">
    <property type="entry name" value="Biotin_Carboxyl_Carrier/Decarb"/>
</dbReference>
<name>A0A174YWH9_9FIRM</name>
<dbReference type="PANTHER" id="PTHR45266">
    <property type="entry name" value="OXALOACETATE DECARBOXYLASE ALPHA CHAIN"/>
    <property type="match status" value="1"/>
</dbReference>
<dbReference type="Gene3D" id="2.40.50.100">
    <property type="match status" value="1"/>
</dbReference>
<dbReference type="SUPFAM" id="SSF51230">
    <property type="entry name" value="Single hybrid motif"/>
    <property type="match status" value="1"/>
</dbReference>
<evidence type="ECO:0000256" key="4">
    <source>
        <dbReference type="ARBA" id="ARBA00022832"/>
    </source>
</evidence>
<dbReference type="PROSITE" id="PS00188">
    <property type="entry name" value="BIOTIN"/>
    <property type="match status" value="1"/>
</dbReference>
<feature type="domain" description="Lipoyl-binding" evidence="9">
    <location>
        <begin position="74"/>
        <end position="150"/>
    </location>
</feature>
<keyword evidence="7 8" id="KW-0092">Biotin</keyword>
<evidence type="ECO:0000259" key="9">
    <source>
        <dbReference type="PROSITE" id="PS50968"/>
    </source>
</evidence>
<dbReference type="GO" id="GO:0009317">
    <property type="term" value="C:acetyl-CoA carboxylase complex"/>
    <property type="evidence" value="ECO:0007669"/>
    <property type="project" value="InterPro"/>
</dbReference>
<dbReference type="PROSITE" id="PS50968">
    <property type="entry name" value="BIOTINYL_LIPOYL"/>
    <property type="match status" value="1"/>
</dbReference>
<evidence type="ECO:0000256" key="2">
    <source>
        <dbReference type="ARBA" id="ARBA00017562"/>
    </source>
</evidence>
<keyword evidence="6 8" id="KW-0275">Fatty acid biosynthesis</keyword>
<dbReference type="RefSeq" id="WP_055215861.1">
    <property type="nucleotide sequence ID" value="NZ_CZBU01000004.1"/>
</dbReference>
<keyword evidence="4 8" id="KW-0276">Fatty acid metabolism</keyword>
<dbReference type="UniPathway" id="UPA00094"/>
<evidence type="ECO:0000256" key="8">
    <source>
        <dbReference type="RuleBase" id="RU364072"/>
    </source>
</evidence>
<dbReference type="InterPro" id="IPR011053">
    <property type="entry name" value="Single_hybrid_motif"/>
</dbReference>
<evidence type="ECO:0000256" key="1">
    <source>
        <dbReference type="ARBA" id="ARBA00005194"/>
    </source>
</evidence>
<evidence type="ECO:0000313" key="11">
    <source>
        <dbReference type="Proteomes" id="UP000095621"/>
    </source>
</evidence>
<accession>A0A174YWH9</accession>
<protein>
    <recommendedName>
        <fullName evidence="2 8">Biotin carboxyl carrier protein of acetyl-CoA carboxylase</fullName>
    </recommendedName>
</protein>
<dbReference type="NCBIfam" id="TIGR00531">
    <property type="entry name" value="BCCP"/>
    <property type="match status" value="1"/>
</dbReference>